<protein>
    <submittedName>
        <fullName evidence="2">Antitoxin VapB2</fullName>
    </submittedName>
</protein>
<dbReference type="Pfam" id="PF22513">
    <property type="entry name" value="FitA-like_RHH"/>
    <property type="match status" value="1"/>
</dbReference>
<dbReference type="InterPro" id="IPR013321">
    <property type="entry name" value="Arc_rbn_hlx_hlx"/>
</dbReference>
<evidence type="ECO:0000259" key="1">
    <source>
        <dbReference type="Pfam" id="PF22513"/>
    </source>
</evidence>
<name>A0A7G1IHG3_MYCKA</name>
<gene>
    <name evidence="2" type="ORF">NIIDMKKI_54460</name>
</gene>
<organism evidence="2 3">
    <name type="scientific">Mycobacterium kansasii</name>
    <dbReference type="NCBI Taxonomy" id="1768"/>
    <lineage>
        <taxon>Bacteria</taxon>
        <taxon>Bacillati</taxon>
        <taxon>Actinomycetota</taxon>
        <taxon>Actinomycetes</taxon>
        <taxon>Mycobacteriales</taxon>
        <taxon>Mycobacteriaceae</taxon>
        <taxon>Mycobacterium</taxon>
    </lineage>
</organism>
<sequence>MVSDVLIRDVPDDVLAGLDARAAELGLSRVEYIRRRLAQDARAPRVSVTHEDLHRMGRNLAGLAEDDLMNQAWQ</sequence>
<dbReference type="AlphaFoldDB" id="A0A7G1IHG3"/>
<proteinExistence type="predicted"/>
<dbReference type="SUPFAM" id="SSF47598">
    <property type="entry name" value="Ribbon-helix-helix"/>
    <property type="match status" value="1"/>
</dbReference>
<evidence type="ECO:0000313" key="2">
    <source>
        <dbReference type="EMBL" id="BCI90240.1"/>
    </source>
</evidence>
<feature type="domain" description="Antitoxin FitA-like ribbon-helix-helix" evidence="1">
    <location>
        <begin position="5"/>
        <end position="39"/>
    </location>
</feature>
<dbReference type="GO" id="GO:0006355">
    <property type="term" value="P:regulation of DNA-templated transcription"/>
    <property type="evidence" value="ECO:0007669"/>
    <property type="project" value="InterPro"/>
</dbReference>
<reference evidence="2 3" key="1">
    <citation type="submission" date="2020-07" db="EMBL/GenBank/DDBJ databases">
        <title>Mycobacterium kansasii (former subtype) with zoonotic potential isolated from diseased indoor pet cat, Japan.</title>
        <authorList>
            <person name="Fukano H."/>
            <person name="Terazono T."/>
            <person name="Hoshino Y."/>
        </authorList>
    </citation>
    <scope>NUCLEOTIDE SEQUENCE [LARGE SCALE GENOMIC DNA]</scope>
    <source>
        <strain evidence="2 3">Kuro-I</strain>
    </source>
</reference>
<dbReference type="EMBL" id="AP023343">
    <property type="protein sequence ID" value="BCI90240.1"/>
    <property type="molecule type" value="Genomic_DNA"/>
</dbReference>
<dbReference type="Proteomes" id="UP000516380">
    <property type="component" value="Chromosome"/>
</dbReference>
<dbReference type="InterPro" id="IPR053853">
    <property type="entry name" value="FitA-like_RHH"/>
</dbReference>
<keyword evidence="3" id="KW-1185">Reference proteome</keyword>
<dbReference type="Gene3D" id="1.10.1220.10">
    <property type="entry name" value="Met repressor-like"/>
    <property type="match status" value="1"/>
</dbReference>
<dbReference type="InterPro" id="IPR010985">
    <property type="entry name" value="Ribbon_hlx_hlx"/>
</dbReference>
<evidence type="ECO:0000313" key="3">
    <source>
        <dbReference type="Proteomes" id="UP000516380"/>
    </source>
</evidence>
<accession>A0A7G1IHG3</accession>